<proteinExistence type="predicted"/>
<dbReference type="AlphaFoldDB" id="A0AAD6I5I2"/>
<reference evidence="2" key="1">
    <citation type="journal article" date="2023" name="IMA Fungus">
        <title>Comparative genomic study of the Penicillium genus elucidates a diverse pangenome and 15 lateral gene transfer events.</title>
        <authorList>
            <person name="Petersen C."/>
            <person name="Sorensen T."/>
            <person name="Nielsen M.R."/>
            <person name="Sondergaard T.E."/>
            <person name="Sorensen J.L."/>
            <person name="Fitzpatrick D.A."/>
            <person name="Frisvad J.C."/>
            <person name="Nielsen K.L."/>
        </authorList>
    </citation>
    <scope>NUCLEOTIDE SEQUENCE</scope>
    <source>
        <strain evidence="2">IBT 15450</strain>
    </source>
</reference>
<protein>
    <submittedName>
        <fullName evidence="2">Uncharacterized protein</fullName>
    </submittedName>
</protein>
<sequence>MHLSTALLVLPAALVAADPHKYCICTTDFTVKYPGYSHTYPVRGYAITADLAKKYPGWIKIYNDGTYGEISYSYTGWAHNVDDNGIIGGDAFHGACVAIGAAGSWCDSLNNAMAAVAPGCTATGCDLP</sequence>
<organism evidence="2 3">
    <name type="scientific">Penicillium canescens</name>
    <dbReference type="NCBI Taxonomy" id="5083"/>
    <lineage>
        <taxon>Eukaryota</taxon>
        <taxon>Fungi</taxon>
        <taxon>Dikarya</taxon>
        <taxon>Ascomycota</taxon>
        <taxon>Pezizomycotina</taxon>
        <taxon>Eurotiomycetes</taxon>
        <taxon>Eurotiomycetidae</taxon>
        <taxon>Eurotiales</taxon>
        <taxon>Aspergillaceae</taxon>
        <taxon>Penicillium</taxon>
    </lineage>
</organism>
<comment type="caution">
    <text evidence="2">The sequence shown here is derived from an EMBL/GenBank/DDBJ whole genome shotgun (WGS) entry which is preliminary data.</text>
</comment>
<evidence type="ECO:0000313" key="2">
    <source>
        <dbReference type="EMBL" id="KAJ6034129.1"/>
    </source>
</evidence>
<name>A0AAD6I5I2_PENCN</name>
<dbReference type="EMBL" id="JAQJZL010000012">
    <property type="protein sequence ID" value="KAJ6034129.1"/>
    <property type="molecule type" value="Genomic_DNA"/>
</dbReference>
<dbReference type="Proteomes" id="UP001219568">
    <property type="component" value="Unassembled WGS sequence"/>
</dbReference>
<reference evidence="2" key="2">
    <citation type="submission" date="2023-01" db="EMBL/GenBank/DDBJ databases">
        <authorList>
            <person name="Petersen C."/>
        </authorList>
    </citation>
    <scope>NUCLEOTIDE SEQUENCE</scope>
    <source>
        <strain evidence="2">IBT 15450</strain>
    </source>
</reference>
<feature type="chain" id="PRO_5042022004" evidence="1">
    <location>
        <begin position="18"/>
        <end position="128"/>
    </location>
</feature>
<keyword evidence="1" id="KW-0732">Signal</keyword>
<feature type="signal peptide" evidence="1">
    <location>
        <begin position="1"/>
        <end position="17"/>
    </location>
</feature>
<accession>A0AAD6I5I2</accession>
<evidence type="ECO:0000256" key="1">
    <source>
        <dbReference type="SAM" id="SignalP"/>
    </source>
</evidence>
<evidence type="ECO:0000313" key="3">
    <source>
        <dbReference type="Proteomes" id="UP001219568"/>
    </source>
</evidence>
<gene>
    <name evidence="2" type="ORF">N7460_009946</name>
</gene>
<keyword evidence="3" id="KW-1185">Reference proteome</keyword>